<gene>
    <name evidence="1" type="ORF">M9H77_07256</name>
</gene>
<name>A0ACC0BUG4_CATRO</name>
<reference evidence="2" key="1">
    <citation type="journal article" date="2023" name="Nat. Plants">
        <title>Single-cell RNA sequencing provides a high-resolution roadmap for understanding the multicellular compartmentation of specialized metabolism.</title>
        <authorList>
            <person name="Sun S."/>
            <person name="Shen X."/>
            <person name="Li Y."/>
            <person name="Li Y."/>
            <person name="Wang S."/>
            <person name="Li R."/>
            <person name="Zhang H."/>
            <person name="Shen G."/>
            <person name="Guo B."/>
            <person name="Wei J."/>
            <person name="Xu J."/>
            <person name="St-Pierre B."/>
            <person name="Chen S."/>
            <person name="Sun C."/>
        </authorList>
    </citation>
    <scope>NUCLEOTIDE SEQUENCE [LARGE SCALE GENOMIC DNA]</scope>
</reference>
<accession>A0ACC0BUG4</accession>
<evidence type="ECO:0000313" key="2">
    <source>
        <dbReference type="Proteomes" id="UP001060085"/>
    </source>
</evidence>
<dbReference type="Proteomes" id="UP001060085">
    <property type="component" value="Linkage Group LG02"/>
</dbReference>
<sequence length="171" mass="18530">MAVVERDKAEVDVLENDLLQVEVLMLLNWRVASLATNLQLATVARADTTELGHHSLWIDNCSSFSPVDPSKPCIWTAKPPPASLHNGPLPAPPTSTSYPNDGSSHTSSSSVSPPSKNSSSPPNSSPLPPSDIIPISTNPTDIRSRNLPPDSSTSHIQKLRRDQWTRQPSRN</sequence>
<evidence type="ECO:0000313" key="1">
    <source>
        <dbReference type="EMBL" id="KAI5676306.1"/>
    </source>
</evidence>
<comment type="caution">
    <text evidence="1">The sequence shown here is derived from an EMBL/GenBank/DDBJ whole genome shotgun (WGS) entry which is preliminary data.</text>
</comment>
<protein>
    <submittedName>
        <fullName evidence="1">Uncharacterized protein</fullName>
    </submittedName>
</protein>
<keyword evidence="2" id="KW-1185">Reference proteome</keyword>
<organism evidence="1 2">
    <name type="scientific">Catharanthus roseus</name>
    <name type="common">Madagascar periwinkle</name>
    <name type="synonym">Vinca rosea</name>
    <dbReference type="NCBI Taxonomy" id="4058"/>
    <lineage>
        <taxon>Eukaryota</taxon>
        <taxon>Viridiplantae</taxon>
        <taxon>Streptophyta</taxon>
        <taxon>Embryophyta</taxon>
        <taxon>Tracheophyta</taxon>
        <taxon>Spermatophyta</taxon>
        <taxon>Magnoliopsida</taxon>
        <taxon>eudicotyledons</taxon>
        <taxon>Gunneridae</taxon>
        <taxon>Pentapetalae</taxon>
        <taxon>asterids</taxon>
        <taxon>lamiids</taxon>
        <taxon>Gentianales</taxon>
        <taxon>Apocynaceae</taxon>
        <taxon>Rauvolfioideae</taxon>
        <taxon>Vinceae</taxon>
        <taxon>Catharanthinae</taxon>
        <taxon>Catharanthus</taxon>
    </lineage>
</organism>
<proteinExistence type="predicted"/>
<dbReference type="EMBL" id="CM044702">
    <property type="protein sequence ID" value="KAI5676306.1"/>
    <property type="molecule type" value="Genomic_DNA"/>
</dbReference>